<keyword evidence="3" id="KW-0677">Repeat</keyword>
<dbReference type="GO" id="GO:0006952">
    <property type="term" value="P:defense response"/>
    <property type="evidence" value="ECO:0007669"/>
    <property type="project" value="UniProtKB-KW"/>
</dbReference>
<dbReference type="PANTHER" id="PTHR36766">
    <property type="entry name" value="PLANT BROAD-SPECTRUM MILDEW RESISTANCE PROTEIN RPW8"/>
    <property type="match status" value="1"/>
</dbReference>
<feature type="domain" description="Disease resistance N-terminal" evidence="8">
    <location>
        <begin position="13"/>
        <end position="103"/>
    </location>
</feature>
<dbReference type="Pfam" id="PF00931">
    <property type="entry name" value="NB-ARC"/>
    <property type="match status" value="1"/>
</dbReference>
<dbReference type="InterPro" id="IPR027417">
    <property type="entry name" value="P-loop_NTPase"/>
</dbReference>
<name>A0A6V7QIX3_ANACO</name>
<evidence type="ECO:0000256" key="3">
    <source>
        <dbReference type="ARBA" id="ARBA00022737"/>
    </source>
</evidence>
<keyword evidence="4" id="KW-0547">Nucleotide-binding</keyword>
<evidence type="ECO:0000256" key="1">
    <source>
        <dbReference type="ARBA" id="ARBA00008894"/>
    </source>
</evidence>
<dbReference type="PANTHER" id="PTHR36766:SF30">
    <property type="entry name" value="TIR-NBS TYPE DISEASE RESISTANCE PROTEIN-RELATED"/>
    <property type="match status" value="1"/>
</dbReference>
<feature type="domain" description="NB-ARC" evidence="7">
    <location>
        <begin position="190"/>
        <end position="356"/>
    </location>
</feature>
<evidence type="ECO:0000256" key="5">
    <source>
        <dbReference type="ARBA" id="ARBA00022821"/>
    </source>
</evidence>
<reference evidence="9" key="1">
    <citation type="submission" date="2020-07" db="EMBL/GenBank/DDBJ databases">
        <authorList>
            <person name="Lin J."/>
        </authorList>
    </citation>
    <scope>NUCLEOTIDE SEQUENCE</scope>
</reference>
<dbReference type="InterPro" id="IPR002182">
    <property type="entry name" value="NB-ARC"/>
</dbReference>
<dbReference type="SUPFAM" id="SSF52540">
    <property type="entry name" value="P-loop containing nucleoside triphosphate hydrolases"/>
    <property type="match status" value="1"/>
</dbReference>
<dbReference type="InterPro" id="IPR041118">
    <property type="entry name" value="Rx_N"/>
</dbReference>
<protein>
    <recommendedName>
        <fullName evidence="10">Disease resistance RPP13-like protein 1</fullName>
    </recommendedName>
</protein>
<dbReference type="Gene3D" id="3.40.50.300">
    <property type="entry name" value="P-loop containing nucleotide triphosphate hydrolases"/>
    <property type="match status" value="1"/>
</dbReference>
<evidence type="ECO:0000259" key="8">
    <source>
        <dbReference type="Pfam" id="PF18052"/>
    </source>
</evidence>
<proteinExistence type="inferred from homology"/>
<dbReference type="GO" id="GO:0043531">
    <property type="term" value="F:ADP binding"/>
    <property type="evidence" value="ECO:0007669"/>
    <property type="project" value="InterPro"/>
</dbReference>
<evidence type="ECO:0000256" key="2">
    <source>
        <dbReference type="ARBA" id="ARBA00022614"/>
    </source>
</evidence>
<dbReference type="AlphaFoldDB" id="A0A6V7QIX3"/>
<evidence type="ECO:0000313" key="9">
    <source>
        <dbReference type="EMBL" id="CAD1842857.1"/>
    </source>
</evidence>
<accession>A0A6V7QIX3</accession>
<dbReference type="GO" id="GO:0005524">
    <property type="term" value="F:ATP binding"/>
    <property type="evidence" value="ECO:0007669"/>
    <property type="project" value="UniProtKB-KW"/>
</dbReference>
<dbReference type="Pfam" id="PF18052">
    <property type="entry name" value="Rx_N"/>
    <property type="match status" value="1"/>
</dbReference>
<keyword evidence="5" id="KW-0611">Plant defense</keyword>
<sequence>MSGVEVPIILAAVGWVASPLVAKLLNEGYLSLGINAEKKLQKLRATVLPVLKSVIEKAEGSPHRSEVVGWLQRLKDAYDGAEDALDRLNYDRLRRKAKAAARSSSGKRPTNPVRSSYSFHVPKRVKWVIKGGRDMLSPRKIKLKVRLKKLKKIAGEAKELSTLLSAQPETADSRQTISVPPQRVFGRDEDRDEIIRRLKIEPAAGVPIPIIAIVGRPGIGKTTLAQYVCKQLRSDGQHFDPIMWVYASRNFNASKIMKDIIQQASIASKPQEDLGDADVAVLSNLDAVVAGNLSSTEALRLKMNEKLNGKKFLLVIDDVWCDGEDRKKNWDTLFRCLSECCCLRGSKILVTSQTNDAPRNSTVAPNGAAVEFVRHWMI</sequence>
<comment type="similarity">
    <text evidence="1">Belongs to the disease resistance NB-LRR family.</text>
</comment>
<evidence type="ECO:0000259" key="7">
    <source>
        <dbReference type="Pfam" id="PF00931"/>
    </source>
</evidence>
<evidence type="ECO:0008006" key="10">
    <source>
        <dbReference type="Google" id="ProtNLM"/>
    </source>
</evidence>
<evidence type="ECO:0000256" key="6">
    <source>
        <dbReference type="ARBA" id="ARBA00022840"/>
    </source>
</evidence>
<organism evidence="9">
    <name type="scientific">Ananas comosus var. bracteatus</name>
    <name type="common">red pineapple</name>
    <dbReference type="NCBI Taxonomy" id="296719"/>
    <lineage>
        <taxon>Eukaryota</taxon>
        <taxon>Viridiplantae</taxon>
        <taxon>Streptophyta</taxon>
        <taxon>Embryophyta</taxon>
        <taxon>Tracheophyta</taxon>
        <taxon>Spermatophyta</taxon>
        <taxon>Magnoliopsida</taxon>
        <taxon>Liliopsida</taxon>
        <taxon>Poales</taxon>
        <taxon>Bromeliaceae</taxon>
        <taxon>Bromelioideae</taxon>
        <taxon>Ananas</taxon>
    </lineage>
</organism>
<gene>
    <name evidence="9" type="ORF">CB5_LOCUS26068</name>
</gene>
<evidence type="ECO:0000256" key="4">
    <source>
        <dbReference type="ARBA" id="ARBA00022741"/>
    </source>
</evidence>
<keyword evidence="6" id="KW-0067">ATP-binding</keyword>
<dbReference type="EMBL" id="LR862136">
    <property type="protein sequence ID" value="CAD1842857.1"/>
    <property type="molecule type" value="Genomic_DNA"/>
</dbReference>
<keyword evidence="2" id="KW-0433">Leucine-rich repeat</keyword>